<evidence type="ECO:0000313" key="1">
    <source>
        <dbReference type="EMBL" id="TKK75167.1"/>
    </source>
</evidence>
<protein>
    <submittedName>
        <fullName evidence="1">DUF2218 domain-containing protein</fullName>
    </submittedName>
</protein>
<proteinExistence type="predicted"/>
<keyword evidence="2" id="KW-1185">Reference proteome</keyword>
<dbReference type="OrthoDB" id="9806511at2"/>
<organism evidence="1 2">
    <name type="scientific">Kribbella jiaozuonensis</name>
    <dbReference type="NCBI Taxonomy" id="2575441"/>
    <lineage>
        <taxon>Bacteria</taxon>
        <taxon>Bacillati</taxon>
        <taxon>Actinomycetota</taxon>
        <taxon>Actinomycetes</taxon>
        <taxon>Propionibacteriales</taxon>
        <taxon>Kribbellaceae</taxon>
        <taxon>Kribbella</taxon>
    </lineage>
</organism>
<comment type="caution">
    <text evidence="1">The sequence shown here is derived from an EMBL/GenBank/DDBJ whole genome shotgun (WGS) entry which is preliminary data.</text>
</comment>
<dbReference type="Gene3D" id="3.30.310.50">
    <property type="entry name" value="Alpha-D-phosphohexomutase, C-terminal domain"/>
    <property type="match status" value="1"/>
</dbReference>
<dbReference type="InterPro" id="IPR014543">
    <property type="entry name" value="UCP028291"/>
</dbReference>
<dbReference type="AlphaFoldDB" id="A0A4U3LLR7"/>
<reference evidence="1 2" key="1">
    <citation type="submission" date="2019-04" db="EMBL/GenBank/DDBJ databases">
        <title>Kribbella sp. NEAU-THZ 27 nov., a novel actinomycete isolated from soil.</title>
        <authorList>
            <person name="Duan L."/>
        </authorList>
    </citation>
    <scope>NUCLEOTIDE SEQUENCE [LARGE SCALE GENOMIC DNA]</scope>
    <source>
        <strain evidence="2">NEAU-THZ27</strain>
    </source>
</reference>
<dbReference type="Proteomes" id="UP000305836">
    <property type="component" value="Unassembled WGS sequence"/>
</dbReference>
<dbReference type="EMBL" id="SZPZ01000005">
    <property type="protein sequence ID" value="TKK75167.1"/>
    <property type="molecule type" value="Genomic_DNA"/>
</dbReference>
<dbReference type="Pfam" id="PF09981">
    <property type="entry name" value="DUF2218"/>
    <property type="match status" value="1"/>
</dbReference>
<evidence type="ECO:0000313" key="2">
    <source>
        <dbReference type="Proteomes" id="UP000305836"/>
    </source>
</evidence>
<accession>A0A4U3LLR7</accession>
<sequence>MDVPALEAHLDTPRAERYLAQLTSHLGHGPGGLKVLSTAADELVVDLGTATWTVRATGDQLVLRVEAGDQAELEQQSERVAHRIEQIARRDALRVDWRQG</sequence>
<name>A0A4U3LLR7_9ACTN</name>
<gene>
    <name evidence="1" type="ORF">FDA38_32600</name>
</gene>